<dbReference type="Proteomes" id="UP000782610">
    <property type="component" value="Unassembled WGS sequence"/>
</dbReference>
<evidence type="ECO:0000256" key="3">
    <source>
        <dbReference type="SAM" id="Phobius"/>
    </source>
</evidence>
<dbReference type="Pfam" id="PF00990">
    <property type="entry name" value="GGDEF"/>
    <property type="match status" value="1"/>
</dbReference>
<evidence type="ECO:0000256" key="2">
    <source>
        <dbReference type="ARBA" id="ARBA00034247"/>
    </source>
</evidence>
<keyword evidence="3" id="KW-1133">Transmembrane helix</keyword>
<dbReference type="InterPro" id="IPR043128">
    <property type="entry name" value="Rev_trsase/Diguanyl_cyclase"/>
</dbReference>
<dbReference type="SUPFAM" id="SSF55073">
    <property type="entry name" value="Nucleotide cyclase"/>
    <property type="match status" value="1"/>
</dbReference>
<evidence type="ECO:0000256" key="1">
    <source>
        <dbReference type="ARBA" id="ARBA00012528"/>
    </source>
</evidence>
<name>A0A933NXY6_9HYPH</name>
<dbReference type="FunFam" id="3.30.70.270:FF:000001">
    <property type="entry name" value="Diguanylate cyclase domain protein"/>
    <property type="match status" value="1"/>
</dbReference>
<feature type="transmembrane region" description="Helical" evidence="3">
    <location>
        <begin position="35"/>
        <end position="56"/>
    </location>
</feature>
<evidence type="ECO:0000313" key="5">
    <source>
        <dbReference type="EMBL" id="MBI4923419.1"/>
    </source>
</evidence>
<evidence type="ECO:0000259" key="4">
    <source>
        <dbReference type="PROSITE" id="PS50887"/>
    </source>
</evidence>
<organism evidence="5 6">
    <name type="scientific">Devosia nanyangense</name>
    <dbReference type="NCBI Taxonomy" id="1228055"/>
    <lineage>
        <taxon>Bacteria</taxon>
        <taxon>Pseudomonadati</taxon>
        <taxon>Pseudomonadota</taxon>
        <taxon>Alphaproteobacteria</taxon>
        <taxon>Hyphomicrobiales</taxon>
        <taxon>Devosiaceae</taxon>
        <taxon>Devosia</taxon>
    </lineage>
</organism>
<sequence>MQLDSFTVLAAGFALLALLGSIFVFLWARERNSPWLLWWGVPFIVGGAALAFYMRPGWDSDFASILIGNILRMVAVGCLWQGVRLFQRRPLLLWPLAAVAIGWIGLCFVPAFMASMLTRIVVVSLVNALFCGLAAHELWRDRSEQLPSRRPTMLVFVSFTMLMLLRAGVAAFTPFPVGELAANSAWLGFFMFLVFAHCTFAAVLFIAMTNERREAEQRSFAMSDPLTGLLNRRGFADFADRMNRRNAGSRSGLSLMVLDLDHFKSINDRFGHEVGDRILKAFAEVSESSVRTTDQLFRMGGEEFCFVLPDTSLADAIKVAERVRISFEAGTIEAGEGIARATVSIGIAATQHHVGMDVLLAAADAAVYEAKARGRNRIVVAEPATLRQSRVADIVAPERRSA</sequence>
<keyword evidence="3" id="KW-0812">Transmembrane</keyword>
<feature type="transmembrane region" description="Helical" evidence="3">
    <location>
        <begin position="151"/>
        <end position="173"/>
    </location>
</feature>
<dbReference type="PROSITE" id="PS50887">
    <property type="entry name" value="GGDEF"/>
    <property type="match status" value="1"/>
</dbReference>
<evidence type="ECO:0000313" key="6">
    <source>
        <dbReference type="Proteomes" id="UP000782610"/>
    </source>
</evidence>
<dbReference type="InterPro" id="IPR050469">
    <property type="entry name" value="Diguanylate_Cyclase"/>
</dbReference>
<protein>
    <recommendedName>
        <fullName evidence="1">diguanylate cyclase</fullName>
        <ecNumber evidence="1">2.7.7.65</ecNumber>
    </recommendedName>
</protein>
<comment type="catalytic activity">
    <reaction evidence="2">
        <text>2 GTP = 3',3'-c-di-GMP + 2 diphosphate</text>
        <dbReference type="Rhea" id="RHEA:24898"/>
        <dbReference type="ChEBI" id="CHEBI:33019"/>
        <dbReference type="ChEBI" id="CHEBI:37565"/>
        <dbReference type="ChEBI" id="CHEBI:58805"/>
        <dbReference type="EC" id="2.7.7.65"/>
    </reaction>
</comment>
<feature type="transmembrane region" description="Helical" evidence="3">
    <location>
        <begin position="185"/>
        <end position="208"/>
    </location>
</feature>
<feature type="transmembrane region" description="Helical" evidence="3">
    <location>
        <begin position="120"/>
        <end position="139"/>
    </location>
</feature>
<gene>
    <name evidence="5" type="ORF">HY834_16885</name>
</gene>
<feature type="transmembrane region" description="Helical" evidence="3">
    <location>
        <begin position="62"/>
        <end position="80"/>
    </location>
</feature>
<reference evidence="5" key="1">
    <citation type="submission" date="2020-07" db="EMBL/GenBank/DDBJ databases">
        <title>Huge and variable diversity of episymbiotic CPR bacteria and DPANN archaea in groundwater ecosystems.</title>
        <authorList>
            <person name="He C.Y."/>
            <person name="Keren R."/>
            <person name="Whittaker M."/>
            <person name="Farag I.F."/>
            <person name="Doudna J."/>
            <person name="Cate J.H.D."/>
            <person name="Banfield J.F."/>
        </authorList>
    </citation>
    <scope>NUCLEOTIDE SEQUENCE</scope>
    <source>
        <strain evidence="5">NC_groundwater_1586_Pr3_B-0.1um_66_15</strain>
    </source>
</reference>
<dbReference type="PANTHER" id="PTHR45138">
    <property type="entry name" value="REGULATORY COMPONENTS OF SENSORY TRANSDUCTION SYSTEM"/>
    <property type="match status" value="1"/>
</dbReference>
<dbReference type="PANTHER" id="PTHR45138:SF9">
    <property type="entry name" value="DIGUANYLATE CYCLASE DGCM-RELATED"/>
    <property type="match status" value="1"/>
</dbReference>
<proteinExistence type="predicted"/>
<dbReference type="GO" id="GO:0043709">
    <property type="term" value="P:cell adhesion involved in single-species biofilm formation"/>
    <property type="evidence" value="ECO:0007669"/>
    <property type="project" value="TreeGrafter"/>
</dbReference>
<dbReference type="NCBIfam" id="TIGR00254">
    <property type="entry name" value="GGDEF"/>
    <property type="match status" value="1"/>
</dbReference>
<dbReference type="EC" id="2.7.7.65" evidence="1"/>
<keyword evidence="3" id="KW-0472">Membrane</keyword>
<dbReference type="AlphaFoldDB" id="A0A933NXY6"/>
<feature type="transmembrane region" description="Helical" evidence="3">
    <location>
        <begin position="6"/>
        <end position="28"/>
    </location>
</feature>
<feature type="domain" description="GGDEF" evidence="4">
    <location>
        <begin position="251"/>
        <end position="383"/>
    </location>
</feature>
<dbReference type="InterPro" id="IPR029787">
    <property type="entry name" value="Nucleotide_cyclase"/>
</dbReference>
<dbReference type="GO" id="GO:1902201">
    <property type="term" value="P:negative regulation of bacterial-type flagellum-dependent cell motility"/>
    <property type="evidence" value="ECO:0007669"/>
    <property type="project" value="TreeGrafter"/>
</dbReference>
<dbReference type="EMBL" id="JACRAF010000055">
    <property type="protein sequence ID" value="MBI4923419.1"/>
    <property type="molecule type" value="Genomic_DNA"/>
</dbReference>
<comment type="caution">
    <text evidence="5">The sequence shown here is derived from an EMBL/GenBank/DDBJ whole genome shotgun (WGS) entry which is preliminary data.</text>
</comment>
<dbReference type="GO" id="GO:0052621">
    <property type="term" value="F:diguanylate cyclase activity"/>
    <property type="evidence" value="ECO:0007669"/>
    <property type="project" value="UniProtKB-EC"/>
</dbReference>
<dbReference type="Gene3D" id="3.30.70.270">
    <property type="match status" value="1"/>
</dbReference>
<accession>A0A933NXY6</accession>
<dbReference type="CDD" id="cd01949">
    <property type="entry name" value="GGDEF"/>
    <property type="match status" value="1"/>
</dbReference>
<dbReference type="SMART" id="SM00267">
    <property type="entry name" value="GGDEF"/>
    <property type="match status" value="1"/>
</dbReference>
<feature type="transmembrane region" description="Helical" evidence="3">
    <location>
        <begin position="92"/>
        <end position="114"/>
    </location>
</feature>
<dbReference type="GO" id="GO:0005886">
    <property type="term" value="C:plasma membrane"/>
    <property type="evidence" value="ECO:0007669"/>
    <property type="project" value="TreeGrafter"/>
</dbReference>
<dbReference type="InterPro" id="IPR000160">
    <property type="entry name" value="GGDEF_dom"/>
</dbReference>